<proteinExistence type="predicted"/>
<reference evidence="1" key="1">
    <citation type="submission" date="2014-11" db="EMBL/GenBank/DDBJ databases">
        <authorList>
            <person name="Amaro Gonzalez C."/>
        </authorList>
    </citation>
    <scope>NUCLEOTIDE SEQUENCE</scope>
</reference>
<name>A0A0E9RDY9_ANGAN</name>
<dbReference type="AlphaFoldDB" id="A0A0E9RDY9"/>
<organism evidence="1">
    <name type="scientific">Anguilla anguilla</name>
    <name type="common">European freshwater eel</name>
    <name type="synonym">Muraena anguilla</name>
    <dbReference type="NCBI Taxonomy" id="7936"/>
    <lineage>
        <taxon>Eukaryota</taxon>
        <taxon>Metazoa</taxon>
        <taxon>Chordata</taxon>
        <taxon>Craniata</taxon>
        <taxon>Vertebrata</taxon>
        <taxon>Euteleostomi</taxon>
        <taxon>Actinopterygii</taxon>
        <taxon>Neopterygii</taxon>
        <taxon>Teleostei</taxon>
        <taxon>Anguilliformes</taxon>
        <taxon>Anguillidae</taxon>
        <taxon>Anguilla</taxon>
    </lineage>
</organism>
<dbReference type="EMBL" id="GBXM01081867">
    <property type="protein sequence ID" value="JAH26710.1"/>
    <property type="molecule type" value="Transcribed_RNA"/>
</dbReference>
<protein>
    <submittedName>
        <fullName evidence="1">Uncharacterized protein</fullName>
    </submittedName>
</protein>
<reference evidence="1" key="2">
    <citation type="journal article" date="2015" name="Fish Shellfish Immunol.">
        <title>Early steps in the European eel (Anguilla anguilla)-Vibrio vulnificus interaction in the gills: Role of the RtxA13 toxin.</title>
        <authorList>
            <person name="Callol A."/>
            <person name="Pajuelo D."/>
            <person name="Ebbesson L."/>
            <person name="Teles M."/>
            <person name="MacKenzie S."/>
            <person name="Amaro C."/>
        </authorList>
    </citation>
    <scope>NUCLEOTIDE SEQUENCE</scope>
</reference>
<sequence>MLYFKFVQSSLSTFCSQECPPCSSDPLFQNVPQHTFCFG</sequence>
<accession>A0A0E9RDY9</accession>
<evidence type="ECO:0000313" key="1">
    <source>
        <dbReference type="EMBL" id="JAH26710.1"/>
    </source>
</evidence>